<accession>A0A8S1QAG0</accession>
<protein>
    <submittedName>
        <fullName evidence="10">Uncharacterized protein</fullName>
    </submittedName>
</protein>
<evidence type="ECO:0000256" key="6">
    <source>
        <dbReference type="ARBA" id="ARBA00022989"/>
    </source>
</evidence>
<dbReference type="EMBL" id="CAJJDN010000101">
    <property type="protein sequence ID" value="CAD8112652.1"/>
    <property type="molecule type" value="Genomic_DNA"/>
</dbReference>
<evidence type="ECO:0000313" key="11">
    <source>
        <dbReference type="Proteomes" id="UP000692954"/>
    </source>
</evidence>
<dbReference type="InterPro" id="IPR014371">
    <property type="entry name" value="Oat_ACAT_DAG_ARE"/>
</dbReference>
<evidence type="ECO:0000256" key="5">
    <source>
        <dbReference type="ARBA" id="ARBA00022824"/>
    </source>
</evidence>
<comment type="subcellular location">
    <subcellularLocation>
        <location evidence="1">Endoplasmic reticulum membrane</location>
        <topology evidence="1">Multi-pass membrane protein</topology>
    </subcellularLocation>
</comment>
<evidence type="ECO:0000313" key="10">
    <source>
        <dbReference type="EMBL" id="CAD8112652.1"/>
    </source>
</evidence>
<keyword evidence="11" id="KW-1185">Reference proteome</keyword>
<sequence length="257" mass="30741">MLSPLIISAFIQTTITEGIFATSIACIFSMKMYSYIISNEKLNLIQYNLYLWLPCLICQPNQMIFKKKTNFIQIIKYIINSSVIILWDLYYIMYEIQPNYIHEGLAKFIINYSFRLGILIVINHYLIFDYILGLFMEITKVENLVFYEDWWNADGFGTLNRKWNKQVHNFLKINIYQRLSKNGKNMKALIITYLITALLHEYCINVTLKTVRFYFLIFSCAQFILIPYQKYIPFPRYILFSLVLFGNSLMIYLYTHY</sequence>
<evidence type="ECO:0000256" key="8">
    <source>
        <dbReference type="ARBA" id="ARBA00023315"/>
    </source>
</evidence>
<proteinExistence type="inferred from homology"/>
<evidence type="ECO:0000256" key="2">
    <source>
        <dbReference type="ARBA" id="ARBA00009010"/>
    </source>
</evidence>
<dbReference type="InterPro" id="IPR004299">
    <property type="entry name" value="MBOAT_fam"/>
</dbReference>
<dbReference type="GO" id="GO:0005789">
    <property type="term" value="C:endoplasmic reticulum membrane"/>
    <property type="evidence" value="ECO:0007669"/>
    <property type="project" value="UniProtKB-SubCell"/>
</dbReference>
<evidence type="ECO:0000256" key="1">
    <source>
        <dbReference type="ARBA" id="ARBA00004477"/>
    </source>
</evidence>
<keyword evidence="6 9" id="KW-1133">Transmembrane helix</keyword>
<feature type="transmembrane region" description="Helical" evidence="9">
    <location>
        <begin position="6"/>
        <end position="28"/>
    </location>
</feature>
<feature type="transmembrane region" description="Helical" evidence="9">
    <location>
        <begin position="112"/>
        <end position="132"/>
    </location>
</feature>
<comment type="caution">
    <text evidence="10">The sequence shown here is derived from an EMBL/GenBank/DDBJ whole genome shotgun (WGS) entry which is preliminary data.</text>
</comment>
<dbReference type="Pfam" id="PF03062">
    <property type="entry name" value="MBOAT"/>
    <property type="match status" value="1"/>
</dbReference>
<keyword evidence="5" id="KW-0256">Endoplasmic reticulum</keyword>
<comment type="similarity">
    <text evidence="2">Belongs to the membrane-bound acyltransferase family. Sterol o-acyltransferase subfamily.</text>
</comment>
<name>A0A8S1QAG0_9CILI</name>
<organism evidence="10 11">
    <name type="scientific">Paramecium sonneborni</name>
    <dbReference type="NCBI Taxonomy" id="65129"/>
    <lineage>
        <taxon>Eukaryota</taxon>
        <taxon>Sar</taxon>
        <taxon>Alveolata</taxon>
        <taxon>Ciliophora</taxon>
        <taxon>Intramacronucleata</taxon>
        <taxon>Oligohymenophorea</taxon>
        <taxon>Peniculida</taxon>
        <taxon>Parameciidae</taxon>
        <taxon>Paramecium</taxon>
    </lineage>
</organism>
<feature type="transmembrane region" description="Helical" evidence="9">
    <location>
        <begin position="74"/>
        <end position="92"/>
    </location>
</feature>
<dbReference type="AlphaFoldDB" id="A0A8S1QAG0"/>
<evidence type="ECO:0000256" key="3">
    <source>
        <dbReference type="ARBA" id="ARBA00022679"/>
    </source>
</evidence>
<reference evidence="10" key="1">
    <citation type="submission" date="2021-01" db="EMBL/GenBank/DDBJ databases">
        <authorList>
            <consortium name="Genoscope - CEA"/>
            <person name="William W."/>
        </authorList>
    </citation>
    <scope>NUCLEOTIDE SEQUENCE</scope>
</reference>
<evidence type="ECO:0000256" key="9">
    <source>
        <dbReference type="SAM" id="Phobius"/>
    </source>
</evidence>
<feature type="transmembrane region" description="Helical" evidence="9">
    <location>
        <begin position="237"/>
        <end position="255"/>
    </location>
</feature>
<dbReference type="Proteomes" id="UP000692954">
    <property type="component" value="Unassembled WGS sequence"/>
</dbReference>
<gene>
    <name evidence="10" type="ORF">PSON_ATCC_30995.1.T1010110</name>
</gene>
<keyword evidence="8" id="KW-0012">Acyltransferase</keyword>
<keyword evidence="4 9" id="KW-0812">Transmembrane</keyword>
<keyword evidence="3" id="KW-0808">Transferase</keyword>
<keyword evidence="7 9" id="KW-0472">Membrane</keyword>
<feature type="transmembrane region" description="Helical" evidence="9">
    <location>
        <begin position="213"/>
        <end position="230"/>
    </location>
</feature>
<evidence type="ECO:0000256" key="7">
    <source>
        <dbReference type="ARBA" id="ARBA00023136"/>
    </source>
</evidence>
<dbReference type="GO" id="GO:0008374">
    <property type="term" value="F:O-acyltransferase activity"/>
    <property type="evidence" value="ECO:0007669"/>
    <property type="project" value="InterPro"/>
</dbReference>
<evidence type="ECO:0000256" key="4">
    <source>
        <dbReference type="ARBA" id="ARBA00022692"/>
    </source>
</evidence>
<dbReference type="OrthoDB" id="10039049at2759"/>
<dbReference type="PANTHER" id="PTHR10408">
    <property type="entry name" value="STEROL O-ACYLTRANSFERASE"/>
    <property type="match status" value="1"/>
</dbReference>